<evidence type="ECO:0000256" key="11">
    <source>
        <dbReference type="PROSITE-ProRule" id="PRU00169"/>
    </source>
</evidence>
<dbReference type="InterPro" id="IPR003594">
    <property type="entry name" value="HATPase_dom"/>
</dbReference>
<evidence type="ECO:0000259" key="15">
    <source>
        <dbReference type="PROSITE" id="PS50110"/>
    </source>
</evidence>
<dbReference type="InterPro" id="IPR011110">
    <property type="entry name" value="Reg_prop"/>
</dbReference>
<dbReference type="SUPFAM" id="SSF63829">
    <property type="entry name" value="Calcium-dependent phosphotriesterase"/>
    <property type="match status" value="2"/>
</dbReference>
<keyword evidence="17" id="KW-1185">Reference proteome</keyword>
<dbReference type="Pfam" id="PF07494">
    <property type="entry name" value="Reg_prop"/>
    <property type="match status" value="5"/>
</dbReference>
<organism evidence="16 17">
    <name type="scientific">Mucilaginibacter gotjawali</name>
    <dbReference type="NCBI Taxonomy" id="1550579"/>
    <lineage>
        <taxon>Bacteria</taxon>
        <taxon>Pseudomonadati</taxon>
        <taxon>Bacteroidota</taxon>
        <taxon>Sphingobacteriia</taxon>
        <taxon>Sphingobacteriales</taxon>
        <taxon>Sphingobacteriaceae</taxon>
        <taxon>Mucilaginibacter</taxon>
    </lineage>
</organism>
<keyword evidence="3 11" id="KW-0597">Phosphoprotein</keyword>
<dbReference type="EC" id="2.7.13.3" evidence="2"/>
<reference evidence="16 17" key="1">
    <citation type="submission" date="2015-12" db="EMBL/GenBank/DDBJ databases">
        <title>Genome sequence of Mucilaginibacter gotjawali.</title>
        <authorList>
            <person name="Lee J.S."/>
            <person name="Lee K.C."/>
            <person name="Kim K.K."/>
            <person name="Lee B.W."/>
        </authorList>
    </citation>
    <scope>NUCLEOTIDE SEQUENCE [LARGE SCALE GENOMIC DNA]</scope>
    <source>
        <strain evidence="16 17">SA3-7</strain>
    </source>
</reference>
<dbReference type="CDD" id="cd00082">
    <property type="entry name" value="HisKA"/>
    <property type="match status" value="1"/>
</dbReference>
<dbReference type="Gene3D" id="3.30.565.10">
    <property type="entry name" value="Histidine kinase-like ATPase, C-terminal domain"/>
    <property type="match status" value="1"/>
</dbReference>
<evidence type="ECO:0000313" key="16">
    <source>
        <dbReference type="EMBL" id="BAU55317.1"/>
    </source>
</evidence>
<dbReference type="InterPro" id="IPR036890">
    <property type="entry name" value="HATPase_C_sf"/>
</dbReference>
<dbReference type="FunFam" id="1.10.287.130:FF:000045">
    <property type="entry name" value="Two-component system sensor histidine kinase/response regulator"/>
    <property type="match status" value="1"/>
</dbReference>
<dbReference type="SUPFAM" id="SSF46689">
    <property type="entry name" value="Homeodomain-like"/>
    <property type="match status" value="1"/>
</dbReference>
<dbReference type="Pfam" id="PF00072">
    <property type="entry name" value="Response_reg"/>
    <property type="match status" value="1"/>
</dbReference>
<dbReference type="SUPFAM" id="SSF52172">
    <property type="entry name" value="CheY-like"/>
    <property type="match status" value="1"/>
</dbReference>
<keyword evidence="4 16" id="KW-0808">Transferase</keyword>
<keyword evidence="8" id="KW-0902">Two-component regulatory system</keyword>
<evidence type="ECO:0000256" key="5">
    <source>
        <dbReference type="ARBA" id="ARBA00022741"/>
    </source>
</evidence>
<dbReference type="Gene3D" id="2.130.10.10">
    <property type="entry name" value="YVTN repeat-like/Quinoprotein amine dehydrogenase"/>
    <property type="match status" value="2"/>
</dbReference>
<keyword evidence="9" id="KW-0805">Transcription regulation</keyword>
<evidence type="ECO:0000256" key="7">
    <source>
        <dbReference type="ARBA" id="ARBA00022840"/>
    </source>
</evidence>
<evidence type="ECO:0000256" key="2">
    <source>
        <dbReference type="ARBA" id="ARBA00012438"/>
    </source>
</evidence>
<feature type="domain" description="Response regulatory" evidence="15">
    <location>
        <begin position="1119"/>
        <end position="1234"/>
    </location>
</feature>
<proteinExistence type="predicted"/>
<dbReference type="InterPro" id="IPR003661">
    <property type="entry name" value="HisK_dim/P_dom"/>
</dbReference>
<name>A0A110B3P9_9SPHI</name>
<dbReference type="Pfam" id="PF00512">
    <property type="entry name" value="HisKA"/>
    <property type="match status" value="1"/>
</dbReference>
<dbReference type="InterPro" id="IPR011006">
    <property type="entry name" value="CheY-like_superfamily"/>
</dbReference>
<dbReference type="InterPro" id="IPR018060">
    <property type="entry name" value="HTH_AraC"/>
</dbReference>
<keyword evidence="5" id="KW-0547">Nucleotide-binding</keyword>
<evidence type="ECO:0000256" key="9">
    <source>
        <dbReference type="ARBA" id="ARBA00023015"/>
    </source>
</evidence>
<dbReference type="InterPro" id="IPR004358">
    <property type="entry name" value="Sig_transdc_His_kin-like_C"/>
</dbReference>
<keyword evidence="12" id="KW-0472">Membrane</keyword>
<feature type="modified residue" description="4-aspartylphosphate" evidence="11">
    <location>
        <position position="1167"/>
    </location>
</feature>
<evidence type="ECO:0000256" key="12">
    <source>
        <dbReference type="SAM" id="Phobius"/>
    </source>
</evidence>
<dbReference type="EMBL" id="AP017313">
    <property type="protein sequence ID" value="BAU55317.1"/>
    <property type="molecule type" value="Genomic_DNA"/>
</dbReference>
<dbReference type="InterPro" id="IPR005467">
    <property type="entry name" value="His_kinase_dom"/>
</dbReference>
<dbReference type="Pfam" id="PF02518">
    <property type="entry name" value="HATPase_c"/>
    <property type="match status" value="1"/>
</dbReference>
<evidence type="ECO:0000256" key="6">
    <source>
        <dbReference type="ARBA" id="ARBA00022777"/>
    </source>
</evidence>
<dbReference type="Proteomes" id="UP000218263">
    <property type="component" value="Chromosome"/>
</dbReference>
<dbReference type="OrthoDB" id="9809670at2"/>
<dbReference type="FunFam" id="2.60.40.10:FF:000791">
    <property type="entry name" value="Two-component system sensor histidine kinase/response regulator"/>
    <property type="match status" value="1"/>
</dbReference>
<evidence type="ECO:0000259" key="13">
    <source>
        <dbReference type="PROSITE" id="PS01124"/>
    </source>
</evidence>
<dbReference type="Pfam" id="PF07495">
    <property type="entry name" value="Y_Y_Y"/>
    <property type="match status" value="1"/>
</dbReference>
<evidence type="ECO:0000256" key="10">
    <source>
        <dbReference type="ARBA" id="ARBA00023163"/>
    </source>
</evidence>
<dbReference type="PRINTS" id="PR00344">
    <property type="entry name" value="BCTRLSENSOR"/>
</dbReference>
<dbReference type="Gene3D" id="3.40.50.2300">
    <property type="match status" value="1"/>
</dbReference>
<keyword evidence="12" id="KW-0812">Transmembrane</keyword>
<dbReference type="InterPro" id="IPR036097">
    <property type="entry name" value="HisK_dim/P_sf"/>
</dbReference>
<comment type="catalytic activity">
    <reaction evidence="1">
        <text>ATP + protein L-histidine = ADP + protein N-phospho-L-histidine.</text>
        <dbReference type="EC" id="2.7.13.3"/>
    </reaction>
</comment>
<evidence type="ECO:0000256" key="8">
    <source>
        <dbReference type="ARBA" id="ARBA00023012"/>
    </source>
</evidence>
<dbReference type="KEGG" id="mgot:MgSA37_03498"/>
<dbReference type="PROSITE" id="PS50110">
    <property type="entry name" value="RESPONSE_REGULATORY"/>
    <property type="match status" value="1"/>
</dbReference>
<dbReference type="GO" id="GO:0043565">
    <property type="term" value="F:sequence-specific DNA binding"/>
    <property type="evidence" value="ECO:0007669"/>
    <property type="project" value="InterPro"/>
</dbReference>
<dbReference type="SMART" id="SM00388">
    <property type="entry name" value="HisKA"/>
    <property type="match status" value="1"/>
</dbReference>
<feature type="transmembrane region" description="Helical" evidence="12">
    <location>
        <begin position="795"/>
        <end position="819"/>
    </location>
</feature>
<dbReference type="PANTHER" id="PTHR43547">
    <property type="entry name" value="TWO-COMPONENT HISTIDINE KINASE"/>
    <property type="match status" value="1"/>
</dbReference>
<dbReference type="Pfam" id="PF12833">
    <property type="entry name" value="HTH_18"/>
    <property type="match status" value="1"/>
</dbReference>
<dbReference type="FunFam" id="3.30.565.10:FF:000037">
    <property type="entry name" value="Hybrid sensor histidine kinase/response regulator"/>
    <property type="match status" value="1"/>
</dbReference>
<keyword evidence="6 16" id="KW-0418">Kinase</keyword>
<dbReference type="InterPro" id="IPR015943">
    <property type="entry name" value="WD40/YVTN_repeat-like_dom_sf"/>
</dbReference>
<sequence length="1384" mass="158908">MRLLLLLYIFNMRSLNIIFFLMTVFYSHSGYGQIDSLQGKYIPGLKNYAIKTYNHNSGLPSNSTTCVIKDKNGFLWVGTENGLCRFDGYTFKTFINIPGDSTSLTNNYINVIVEDKRGRIWVGTLDGLNLLDPYTEKFKRFIHQERTPRSLSNNKIWCLLADRENNIWVGTDDGFNKYTEKTQNFDVYQPDSRDANAIKGKSVNAIIEDANNNLWLGNWSGGLNMFNKHTRKFLNFPQPQRNNDRNPNDVWTLSLDEDGKIWVGTYWEGLFRFDMKTKAFTPFQSPYYNNHAVFRILNLGNHLMLLDGNEGYFWFNSLNNSWQQINNFTSFQQAGLFQDKSGIIWLCSMEGLTKLDKQQYKFSFFPFSDTKRAVKSIIVKDHSLWIGTNNGLTVLQLNNHKTTTFLHSGDPLSIGNNDINKLYLDTKGKLWVLTEFGFNEYDDKTGKFTHHSHHSTLGSLFNEDVFRDILEVNLDEYYLATDAGLKIYHSKTNTITHYYNQKDKPYSLSNNHLYCLLKDADNKIWIGTQGGGLDRFDQVTHRFTNYQANGKKGATISSNTIHDIFLDSHKNVWVCTQDGLNKYVRSSNSFLTYSTKDGFASNVFKRITEDNNGNLWVITETGVSSLNPGTMKIENFDEDDGVFASSAIFKQNDDQMFLAGNKGIVSFNPLNINYNKQAPPVYFSDFQIFNKSVVPGANSVLKEPIQNAKEIVLNYDQSVFSIEFVALNYTHTEKNNYAYKLDGFDKRWNYVGPQRKATYTNLNPGTYTFRVKASNNDGVWNNSGRSLTIVITPPWYLTWWACLIYISLFVAAVYGYIVYNNRQAKLKYEIKLAHIESEKEKELHEKKLSFFTNISHEFRTPLTLIINPLKDILYAGGSDMDRQNLNTINRNAKRLLSLVDQLLLFRKADAEADDLKLAKINIVDLSKEVFLCFSHQAGVKNLQFEYVCQDEYIELIADHEKIEIVLFNLLSNAIKFTEKGGRIKLHITQTPEFVHIQVEDTGCGIMQTAGEKLFNKFYQEYQYNSPAAGGLGIGLFLVKNYVERHGGEISYQSEIGQGTTFYVQLLKGRSHFKSTTVIEEAPVSSVFFKELMEEDVPDQQVFLEMNSTSSTAMSSDFKSILIIEDNKEIREYLNQIFKADYIVYETDDGESGLKMVSAVMPDIVISDVMMPGLSGIEVCARIKDDPDLNHIPVILLTAITSPEIKLKGIEGGADDYISKPFEKEMLMARVKGILKSRNNLQRYFFNEITLKPNNLKISQEYKDFLQKCIDIVEQHLNDPDFSIKTLANEIGMSHSNLYRKIKSISGQSANGFIRFIRLRKAAEIFLKTDSTVYETAYKVGLNDLKYFREQFSKLFGLNPSDYIKKYRNAFHRDQNMNRNIIKED</sequence>
<dbReference type="InterPro" id="IPR013783">
    <property type="entry name" value="Ig-like_fold"/>
</dbReference>
<evidence type="ECO:0000256" key="4">
    <source>
        <dbReference type="ARBA" id="ARBA00022679"/>
    </source>
</evidence>
<dbReference type="GO" id="GO:0003700">
    <property type="term" value="F:DNA-binding transcription factor activity"/>
    <property type="evidence" value="ECO:0007669"/>
    <property type="project" value="InterPro"/>
</dbReference>
<keyword evidence="10" id="KW-0804">Transcription</keyword>
<dbReference type="CDD" id="cd00146">
    <property type="entry name" value="PKD"/>
    <property type="match status" value="1"/>
</dbReference>
<dbReference type="PROSITE" id="PS01124">
    <property type="entry name" value="HTH_ARAC_FAMILY_2"/>
    <property type="match status" value="1"/>
</dbReference>
<evidence type="ECO:0000313" key="17">
    <source>
        <dbReference type="Proteomes" id="UP000218263"/>
    </source>
</evidence>
<dbReference type="InterPro" id="IPR001789">
    <property type="entry name" value="Sig_transdc_resp-reg_receiver"/>
</dbReference>
<dbReference type="SUPFAM" id="SSF47384">
    <property type="entry name" value="Homodimeric domain of signal transducing histidine kinase"/>
    <property type="match status" value="1"/>
</dbReference>
<gene>
    <name evidence="16" type="primary">todS_1</name>
    <name evidence="16" type="ORF">MgSA37_03498</name>
</gene>
<dbReference type="SMART" id="SM00342">
    <property type="entry name" value="HTH_ARAC"/>
    <property type="match status" value="1"/>
</dbReference>
<evidence type="ECO:0000259" key="14">
    <source>
        <dbReference type="PROSITE" id="PS50109"/>
    </source>
</evidence>
<dbReference type="GO" id="GO:0000155">
    <property type="term" value="F:phosphorelay sensor kinase activity"/>
    <property type="evidence" value="ECO:0007669"/>
    <property type="project" value="InterPro"/>
</dbReference>
<dbReference type="Gene3D" id="1.10.10.60">
    <property type="entry name" value="Homeodomain-like"/>
    <property type="match status" value="1"/>
</dbReference>
<dbReference type="PROSITE" id="PS50109">
    <property type="entry name" value="HIS_KIN"/>
    <property type="match status" value="1"/>
</dbReference>
<dbReference type="SMART" id="SM00448">
    <property type="entry name" value="REC"/>
    <property type="match status" value="1"/>
</dbReference>
<dbReference type="Gene3D" id="1.10.287.130">
    <property type="match status" value="1"/>
</dbReference>
<keyword evidence="12" id="KW-1133">Transmembrane helix</keyword>
<dbReference type="PANTHER" id="PTHR43547:SF2">
    <property type="entry name" value="HYBRID SIGNAL TRANSDUCTION HISTIDINE KINASE C"/>
    <property type="match status" value="1"/>
</dbReference>
<accession>A0A110B3P9</accession>
<dbReference type="InterPro" id="IPR009057">
    <property type="entry name" value="Homeodomain-like_sf"/>
</dbReference>
<evidence type="ECO:0000256" key="1">
    <source>
        <dbReference type="ARBA" id="ARBA00000085"/>
    </source>
</evidence>
<dbReference type="SMART" id="SM00387">
    <property type="entry name" value="HATPase_c"/>
    <property type="match status" value="1"/>
</dbReference>
<dbReference type="InterPro" id="IPR011123">
    <property type="entry name" value="Y_Y_Y"/>
</dbReference>
<keyword evidence="7" id="KW-0067">ATP-binding</keyword>
<dbReference type="Gene3D" id="2.60.40.10">
    <property type="entry name" value="Immunoglobulins"/>
    <property type="match status" value="1"/>
</dbReference>
<feature type="domain" description="Histidine kinase" evidence="14">
    <location>
        <begin position="853"/>
        <end position="1069"/>
    </location>
</feature>
<protein>
    <recommendedName>
        <fullName evidence="2">histidine kinase</fullName>
        <ecNumber evidence="2">2.7.13.3</ecNumber>
    </recommendedName>
</protein>
<evidence type="ECO:0000256" key="3">
    <source>
        <dbReference type="ARBA" id="ARBA00022553"/>
    </source>
</evidence>
<dbReference type="GO" id="GO:0005524">
    <property type="term" value="F:ATP binding"/>
    <property type="evidence" value="ECO:0007669"/>
    <property type="project" value="UniProtKB-KW"/>
</dbReference>
<dbReference type="SUPFAM" id="SSF55874">
    <property type="entry name" value="ATPase domain of HSP90 chaperone/DNA topoisomerase II/histidine kinase"/>
    <property type="match status" value="1"/>
</dbReference>
<feature type="domain" description="HTH araC/xylS-type" evidence="13">
    <location>
        <begin position="1266"/>
        <end position="1365"/>
    </location>
</feature>